<comment type="caution">
    <text evidence="3">The sequence shown here is derived from an EMBL/GenBank/DDBJ whole genome shotgun (WGS) entry which is preliminary data.</text>
</comment>
<keyword evidence="2" id="KW-0732">Signal</keyword>
<sequence length="73" mass="7299">MKKLTTVALLSLTLTLVACSDSSGPDSSTKADTASPMTEPAEPAVSGQGMEQGDQAAFEAGVDAANQAAAEKQ</sequence>
<evidence type="ECO:0008006" key="5">
    <source>
        <dbReference type="Google" id="ProtNLM"/>
    </source>
</evidence>
<gene>
    <name evidence="3" type="ORF">A3196_18375</name>
</gene>
<feature type="signal peptide" evidence="2">
    <location>
        <begin position="1"/>
        <end position="20"/>
    </location>
</feature>
<feature type="compositionally biased region" description="Polar residues" evidence="1">
    <location>
        <begin position="20"/>
        <end position="36"/>
    </location>
</feature>
<evidence type="ECO:0000256" key="1">
    <source>
        <dbReference type="SAM" id="MobiDB-lite"/>
    </source>
</evidence>
<dbReference type="PROSITE" id="PS51257">
    <property type="entry name" value="PROKAR_LIPOPROTEIN"/>
    <property type="match status" value="1"/>
</dbReference>
<evidence type="ECO:0000256" key="2">
    <source>
        <dbReference type="SAM" id="SignalP"/>
    </source>
</evidence>
<feature type="region of interest" description="Disordered" evidence="1">
    <location>
        <begin position="20"/>
        <end position="73"/>
    </location>
</feature>
<keyword evidence="4" id="KW-1185">Reference proteome</keyword>
<protein>
    <recommendedName>
        <fullName evidence="5">Secreted protein</fullName>
    </recommendedName>
</protein>
<name>A0A1E2UIY7_9GAMM</name>
<evidence type="ECO:0000313" key="4">
    <source>
        <dbReference type="Proteomes" id="UP000094849"/>
    </source>
</evidence>
<dbReference type="Proteomes" id="UP000094849">
    <property type="component" value="Unassembled WGS sequence"/>
</dbReference>
<dbReference type="AlphaFoldDB" id="A0A1E2UIY7"/>
<proteinExistence type="predicted"/>
<accession>A0A1E2UIY7</accession>
<feature type="chain" id="PRO_5009118916" description="Secreted protein" evidence="2">
    <location>
        <begin position="21"/>
        <end position="73"/>
    </location>
</feature>
<dbReference type="RefSeq" id="WP_069006252.1">
    <property type="nucleotide sequence ID" value="NZ_LVJW01000006.1"/>
</dbReference>
<organism evidence="3 4">
    <name type="scientific">Candidatus Thiodiazotropha endoloripes</name>
    <dbReference type="NCBI Taxonomy" id="1818881"/>
    <lineage>
        <taxon>Bacteria</taxon>
        <taxon>Pseudomonadati</taxon>
        <taxon>Pseudomonadota</taxon>
        <taxon>Gammaproteobacteria</taxon>
        <taxon>Chromatiales</taxon>
        <taxon>Sedimenticolaceae</taxon>
        <taxon>Candidatus Thiodiazotropha</taxon>
    </lineage>
</organism>
<reference evidence="3 4" key="1">
    <citation type="submission" date="2016-03" db="EMBL/GenBank/DDBJ databases">
        <title>Chemosynthetic sulphur-oxidizing symbionts of marine invertebrate animals are capable of nitrogen fixation.</title>
        <authorList>
            <person name="Petersen J.M."/>
            <person name="Kemper A."/>
            <person name="Gruber-Vodicka H."/>
            <person name="Cardini U."/>
            <person name="Geest Mvander."/>
            <person name="Kleiner M."/>
            <person name="Bulgheresi S."/>
            <person name="Fussmann M."/>
            <person name="Herbold C."/>
            <person name="Seah B.K.B."/>
            <person name="Antony C.Paul."/>
            <person name="Liu D."/>
            <person name="Belitz A."/>
            <person name="Weber M."/>
        </authorList>
    </citation>
    <scope>NUCLEOTIDE SEQUENCE [LARGE SCALE GENOMIC DNA]</scope>
    <source>
        <strain evidence="3">G_D</strain>
    </source>
</reference>
<evidence type="ECO:0000313" key="3">
    <source>
        <dbReference type="EMBL" id="ODB94489.1"/>
    </source>
</evidence>
<dbReference type="EMBL" id="LVJZ01000004">
    <property type="protein sequence ID" value="ODB94489.1"/>
    <property type="molecule type" value="Genomic_DNA"/>
</dbReference>